<accession>A0ABN6S4R9</accession>
<dbReference type="EMBL" id="AP026709">
    <property type="protein sequence ID" value="BDQ36730.1"/>
    <property type="molecule type" value="Genomic_DNA"/>
</dbReference>
<gene>
    <name evidence="1" type="ORF">SYK_10900</name>
</gene>
<reference evidence="1 2" key="1">
    <citation type="submission" date="2022-08" db="EMBL/GenBank/DDBJ databases">
        <title>Genome Sequence of the sulphate-reducing bacterium, Pseudodesulfovibrio sp. SYK.</title>
        <authorList>
            <person name="Kondo R."/>
            <person name="Kataoka T."/>
        </authorList>
    </citation>
    <scope>NUCLEOTIDE SEQUENCE [LARGE SCALE GENOMIC DNA]</scope>
    <source>
        <strain evidence="1 2">SYK</strain>
    </source>
</reference>
<evidence type="ECO:0000313" key="1">
    <source>
        <dbReference type="EMBL" id="BDQ36730.1"/>
    </source>
</evidence>
<name>A0ABN6S4R9_9BACT</name>
<sequence>MLLVLHMMQISRMVVLGEPVSQSGMPSKVILFDDIQAPASAGAFFISLTLSGAMVESTVRGTA</sequence>
<keyword evidence="2" id="KW-1185">Reference proteome</keyword>
<evidence type="ECO:0000313" key="2">
    <source>
        <dbReference type="Proteomes" id="UP001317742"/>
    </source>
</evidence>
<proteinExistence type="predicted"/>
<dbReference type="Proteomes" id="UP001317742">
    <property type="component" value="Chromosome"/>
</dbReference>
<organism evidence="1 2">
    <name type="scientific">Pseudodesulfovibrio nedwellii</name>
    <dbReference type="NCBI Taxonomy" id="2973072"/>
    <lineage>
        <taxon>Bacteria</taxon>
        <taxon>Pseudomonadati</taxon>
        <taxon>Thermodesulfobacteriota</taxon>
        <taxon>Desulfovibrionia</taxon>
        <taxon>Desulfovibrionales</taxon>
        <taxon>Desulfovibrionaceae</taxon>
    </lineage>
</organism>
<protein>
    <submittedName>
        <fullName evidence="1">Uncharacterized protein</fullName>
    </submittedName>
</protein>